<feature type="transmembrane region" description="Helical" evidence="6">
    <location>
        <begin position="362"/>
        <end position="387"/>
    </location>
</feature>
<dbReference type="Pfam" id="PF01926">
    <property type="entry name" value="MMR_HSR1"/>
    <property type="match status" value="1"/>
</dbReference>
<keyword evidence="4" id="KW-0342">GTP-binding</keyword>
<keyword evidence="3" id="KW-0378">Hydrolase</keyword>
<dbReference type="OrthoDB" id="8871590at2759"/>
<keyword evidence="6" id="KW-0812">Transmembrane</keyword>
<feature type="transmembrane region" description="Helical" evidence="6">
    <location>
        <begin position="307"/>
        <end position="326"/>
    </location>
</feature>
<dbReference type="GO" id="GO:0016020">
    <property type="term" value="C:membrane"/>
    <property type="evidence" value="ECO:0007669"/>
    <property type="project" value="UniProtKB-SubCell"/>
</dbReference>
<dbReference type="InterPro" id="IPR027094">
    <property type="entry name" value="Mitofusin_fam"/>
</dbReference>
<feature type="transmembrane region" description="Helical" evidence="6">
    <location>
        <begin position="333"/>
        <end position="350"/>
    </location>
</feature>
<name>A0A8T0AWG0_SILME</name>
<comment type="subcellular location">
    <subcellularLocation>
        <location evidence="1">Membrane</location>
    </subcellularLocation>
</comment>
<keyword evidence="2" id="KW-0547">Nucleotide-binding</keyword>
<dbReference type="InterPro" id="IPR027417">
    <property type="entry name" value="P-loop_NTPase"/>
</dbReference>
<evidence type="ECO:0000256" key="1">
    <source>
        <dbReference type="ARBA" id="ARBA00004370"/>
    </source>
</evidence>
<evidence type="ECO:0000256" key="5">
    <source>
        <dbReference type="ARBA" id="ARBA00023136"/>
    </source>
</evidence>
<dbReference type="GO" id="GO:0007005">
    <property type="term" value="P:mitochondrion organization"/>
    <property type="evidence" value="ECO:0007669"/>
    <property type="project" value="UniProtKB-ARBA"/>
</dbReference>
<evidence type="ECO:0000256" key="3">
    <source>
        <dbReference type="ARBA" id="ARBA00022801"/>
    </source>
</evidence>
<dbReference type="AlphaFoldDB" id="A0A8T0AWG0"/>
<dbReference type="GO" id="GO:0003924">
    <property type="term" value="F:GTPase activity"/>
    <property type="evidence" value="ECO:0007669"/>
    <property type="project" value="InterPro"/>
</dbReference>
<dbReference type="SUPFAM" id="SSF52540">
    <property type="entry name" value="P-loop containing nucleoside triphosphate hydrolases"/>
    <property type="match status" value="1"/>
</dbReference>
<gene>
    <name evidence="8" type="ORF">HF521_004379</name>
</gene>
<dbReference type="Gene3D" id="3.40.50.300">
    <property type="entry name" value="P-loop containing nucleotide triphosphate hydrolases"/>
    <property type="match status" value="1"/>
</dbReference>
<sequence length="434" mass="49187">MKSRYALNVDPKCCNERVLNDCHQMYTDSDRGLITIAQSVGMTLLPPRKKITVMLIGGHSVGKSSFINWYVEEHIQKPGGAIGTHGFTFVTSGCKRTSLTGKATFQLYPQFKQFQKVKGVSEYISTEICTSRQKQFSLVTFVDTPGLVDGDMKYPFDVDQTILQLGDVCDLILVFFDPIGQALCKRTLNIVEQLKVKHGDRVNFYLSKADEARGESDRQKAMMQIAQELGIHDFDMPTIYIPNPNKPSRCVNQIEEVCHTIQKTIDQTVQNTLNTLGKDCEVICEAVIDTLNNDRLCYKENSSVCNLSCALTLLGFSVMLLFILFISNIYWEFLVVLLSAYGIETLLLYLDPFMRALDSLPMQIQLIICGFLMQLSVILHILAYLLFNSKPTLSGKQKIELQEKLEYVQEMVKPKKKKLHVIYHQQSIGDQDTD</sequence>
<dbReference type="PANTHER" id="PTHR10465:SF4">
    <property type="entry name" value="DYNAMIN N-TERMINAL DOMAIN-CONTAINING PROTEIN"/>
    <property type="match status" value="1"/>
</dbReference>
<proteinExistence type="predicted"/>
<evidence type="ECO:0000313" key="8">
    <source>
        <dbReference type="EMBL" id="KAF7697869.1"/>
    </source>
</evidence>
<accession>A0A8T0AWG0</accession>
<organism evidence="8 9">
    <name type="scientific">Silurus meridionalis</name>
    <name type="common">Southern catfish</name>
    <name type="synonym">Silurus soldatovi meridionalis</name>
    <dbReference type="NCBI Taxonomy" id="175797"/>
    <lineage>
        <taxon>Eukaryota</taxon>
        <taxon>Metazoa</taxon>
        <taxon>Chordata</taxon>
        <taxon>Craniata</taxon>
        <taxon>Vertebrata</taxon>
        <taxon>Euteleostomi</taxon>
        <taxon>Actinopterygii</taxon>
        <taxon>Neopterygii</taxon>
        <taxon>Teleostei</taxon>
        <taxon>Ostariophysi</taxon>
        <taxon>Siluriformes</taxon>
        <taxon>Siluridae</taxon>
        <taxon>Silurus</taxon>
    </lineage>
</organism>
<reference evidence="8" key="1">
    <citation type="submission" date="2020-08" db="EMBL/GenBank/DDBJ databases">
        <title>Chromosome-level assembly of Southern catfish (Silurus meridionalis) provides insights into visual adaptation to the nocturnal and benthic lifestyles.</title>
        <authorList>
            <person name="Zhang Y."/>
            <person name="Wang D."/>
            <person name="Peng Z."/>
        </authorList>
    </citation>
    <scope>NUCLEOTIDE SEQUENCE</scope>
    <source>
        <strain evidence="8">SWU-2019-XX</strain>
        <tissue evidence="8">Muscle</tissue>
    </source>
</reference>
<evidence type="ECO:0000256" key="4">
    <source>
        <dbReference type="ARBA" id="ARBA00023134"/>
    </source>
</evidence>
<keyword evidence="5 6" id="KW-0472">Membrane</keyword>
<dbReference type="PANTHER" id="PTHR10465">
    <property type="entry name" value="TRANSMEMBRANE GTPASE FZO1"/>
    <property type="match status" value="1"/>
</dbReference>
<evidence type="ECO:0000259" key="7">
    <source>
        <dbReference type="Pfam" id="PF01926"/>
    </source>
</evidence>
<evidence type="ECO:0000256" key="2">
    <source>
        <dbReference type="ARBA" id="ARBA00022741"/>
    </source>
</evidence>
<dbReference type="GO" id="GO:0005525">
    <property type="term" value="F:GTP binding"/>
    <property type="evidence" value="ECO:0007669"/>
    <property type="project" value="UniProtKB-KW"/>
</dbReference>
<evidence type="ECO:0000313" key="9">
    <source>
        <dbReference type="Proteomes" id="UP000606274"/>
    </source>
</evidence>
<keyword evidence="6" id="KW-1133">Transmembrane helix</keyword>
<keyword evidence="9" id="KW-1185">Reference proteome</keyword>
<dbReference type="EMBL" id="JABFDY010000014">
    <property type="protein sequence ID" value="KAF7697869.1"/>
    <property type="molecule type" value="Genomic_DNA"/>
</dbReference>
<comment type="caution">
    <text evidence="8">The sequence shown here is derived from an EMBL/GenBank/DDBJ whole genome shotgun (WGS) entry which is preliminary data.</text>
</comment>
<protein>
    <recommendedName>
        <fullName evidence="7">G domain-containing protein</fullName>
    </recommendedName>
</protein>
<feature type="domain" description="G" evidence="7">
    <location>
        <begin position="52"/>
        <end position="186"/>
    </location>
</feature>
<dbReference type="Proteomes" id="UP000606274">
    <property type="component" value="Unassembled WGS sequence"/>
</dbReference>
<evidence type="ECO:0000256" key="6">
    <source>
        <dbReference type="SAM" id="Phobius"/>
    </source>
</evidence>
<dbReference type="InterPro" id="IPR006073">
    <property type="entry name" value="GTP-bd"/>
</dbReference>